<organism evidence="2 3">
    <name type="scientific">Paraeggerthella hongkongensis</name>
    <dbReference type="NCBI Taxonomy" id="230658"/>
    <lineage>
        <taxon>Bacteria</taxon>
        <taxon>Bacillati</taxon>
        <taxon>Actinomycetota</taxon>
        <taxon>Coriobacteriia</taxon>
        <taxon>Eggerthellales</taxon>
        <taxon>Eggerthellaceae</taxon>
        <taxon>Paraeggerthella</taxon>
    </lineage>
</organism>
<protein>
    <submittedName>
        <fullName evidence="2">Uncharacterized protein</fullName>
    </submittedName>
</protein>
<evidence type="ECO:0000256" key="1">
    <source>
        <dbReference type="SAM" id="MobiDB-lite"/>
    </source>
</evidence>
<comment type="caution">
    <text evidence="2">The sequence shown here is derived from an EMBL/GenBank/DDBJ whole genome shotgun (WGS) entry which is preliminary data.</text>
</comment>
<dbReference type="RefSeq" id="WP_123191825.1">
    <property type="nucleotide sequence ID" value="NZ_QICD01000006.1"/>
</dbReference>
<reference evidence="3" key="1">
    <citation type="submission" date="2018-05" db="EMBL/GenBank/DDBJ databases">
        <title>Genome Sequencing of selected type strains of the family Eggerthellaceae.</title>
        <authorList>
            <person name="Danylec N."/>
            <person name="Stoll D.A."/>
            <person name="Doetsch A."/>
            <person name="Huch M."/>
        </authorList>
    </citation>
    <scope>NUCLEOTIDE SEQUENCE [LARGE SCALE GENOMIC DNA]</scope>
    <source>
        <strain evidence="3">DSM 16106</strain>
    </source>
</reference>
<name>A0A3N0BF62_9ACTN</name>
<evidence type="ECO:0000313" key="3">
    <source>
        <dbReference type="Proteomes" id="UP000278632"/>
    </source>
</evidence>
<gene>
    <name evidence="2" type="ORF">DMP08_04745</name>
</gene>
<dbReference type="OrthoDB" id="3190658at2"/>
<dbReference type="EMBL" id="QICD01000006">
    <property type="protein sequence ID" value="RNL46019.1"/>
    <property type="molecule type" value="Genomic_DNA"/>
</dbReference>
<sequence length="209" mass="23744">MNVQIFYDNGRVDEFDVEHFTLPQPFDGNNMLTNFEVRFDNLDTESLWLQAHFYDIRPEYRQDAKPESTPVARRMRGWRFLLVDKSEIGHVARIVVNNESVAWRQGESLINGIRFNAAMLACYTDETAASNNRKAIVLHDYLANADPLLAADEDELCARFGYTRDAYEQALMAEGCQPVDEADSGHAARKEAEEASSGWLDDLGEDEEG</sequence>
<feature type="compositionally biased region" description="Basic and acidic residues" evidence="1">
    <location>
        <begin position="183"/>
        <end position="193"/>
    </location>
</feature>
<dbReference type="AlphaFoldDB" id="A0A3N0BF62"/>
<keyword evidence="3" id="KW-1185">Reference proteome</keyword>
<feature type="region of interest" description="Disordered" evidence="1">
    <location>
        <begin position="178"/>
        <end position="209"/>
    </location>
</feature>
<accession>A0A3N0BF62</accession>
<evidence type="ECO:0000313" key="2">
    <source>
        <dbReference type="EMBL" id="RNL46019.1"/>
    </source>
</evidence>
<dbReference type="Proteomes" id="UP000278632">
    <property type="component" value="Unassembled WGS sequence"/>
</dbReference>
<proteinExistence type="predicted"/>